<evidence type="ECO:0000256" key="4">
    <source>
        <dbReference type="ARBA" id="ARBA00011747"/>
    </source>
</evidence>
<keyword evidence="5" id="KW-0963">Cytoplasm</keyword>
<dbReference type="InterPro" id="IPR002453">
    <property type="entry name" value="Beta_tubulin"/>
</dbReference>
<keyword evidence="10 13" id="KW-0342">GTP-binding</keyword>
<accession>A0A419QE10</accession>
<dbReference type="GO" id="GO:0005200">
    <property type="term" value="F:structural constituent of cytoskeleton"/>
    <property type="evidence" value="ECO:0007669"/>
    <property type="project" value="InterPro"/>
</dbReference>
<name>A0A419QE10_CLOSI</name>
<dbReference type="STRING" id="79923.A0A419QE10"/>
<dbReference type="InterPro" id="IPR023123">
    <property type="entry name" value="Tubulin_C"/>
</dbReference>
<dbReference type="SUPFAM" id="SSF55307">
    <property type="entry name" value="Tubulin C-terminal domain-like"/>
    <property type="match status" value="1"/>
</dbReference>
<evidence type="ECO:0000256" key="12">
    <source>
        <dbReference type="ARBA" id="ARBA00034296"/>
    </source>
</evidence>
<dbReference type="Gene3D" id="3.30.1330.20">
    <property type="entry name" value="Tubulin/FtsZ, C-terminal domain"/>
    <property type="match status" value="1"/>
</dbReference>
<dbReference type="InParanoid" id="A0A419QE10"/>
<dbReference type="GO" id="GO:0005525">
    <property type="term" value="F:GTP binding"/>
    <property type="evidence" value="ECO:0007669"/>
    <property type="project" value="UniProtKB-UniRule"/>
</dbReference>
<evidence type="ECO:0000256" key="7">
    <source>
        <dbReference type="ARBA" id="ARBA00022723"/>
    </source>
</evidence>
<comment type="caution">
    <text evidence="16">The sequence shown here is derived from an EMBL/GenBank/DDBJ whole genome shotgun (WGS) entry which is preliminary data.</text>
</comment>
<dbReference type="CDD" id="cd02187">
    <property type="entry name" value="beta_tubulin"/>
    <property type="match status" value="1"/>
</dbReference>
<dbReference type="PRINTS" id="PR01163">
    <property type="entry name" value="BETATUBULIN"/>
</dbReference>
<dbReference type="EMBL" id="NIRI02000005">
    <property type="protein sequence ID" value="KAG5454778.1"/>
    <property type="molecule type" value="Genomic_DNA"/>
</dbReference>
<dbReference type="OrthoDB" id="6073114at2759"/>
<evidence type="ECO:0000256" key="8">
    <source>
        <dbReference type="ARBA" id="ARBA00022741"/>
    </source>
</evidence>
<dbReference type="PANTHER" id="PTHR11588">
    <property type="entry name" value="TUBULIN"/>
    <property type="match status" value="1"/>
</dbReference>
<keyword evidence="17" id="KW-1185">Reference proteome</keyword>
<evidence type="ECO:0000259" key="14">
    <source>
        <dbReference type="SMART" id="SM00864"/>
    </source>
</evidence>
<sequence length="457" mass="51487">MLVRKPHLFHTHIFHLIRRTVITPSMREIIYVQIGQCGNQMGAKFWEVISDEHGLGADGIYRGESDLQMERIYVYFTEAAAGRYVPRCVLADLEPGCLDNIRAGPCGLLFKPENFVVGSAGAGNNWAKGYYTDGAEMIEPIMEQIRRECEMCECIQGFQLIHSMGGGTGAGLGTLLMGKVREEYPDRIMCTFSAYPSPKVSDVVVEPYNATLAANQLIDLADETFVIDNEALYDICYRTLKLVNPTYGDLNHLVSATMSGVTTCLRFPGQLNADLRKLGTNLIPFPRLHFFVPGFAPLTSRYSQAYRSYTVHDLTNQMFDAKNLMAACDPRHGKYLTVAAMFRGRLSVKEVDEEMLNVQNKNSANFVEWIPSNIKTAVCDIPPRGMKMAVTFIGNSTAMQDIFRRIGEQYTAMFRRKAFVHWYTAEGMDEGEFFEAETNVNDLINEYQQFQDSAEVQ</sequence>
<dbReference type="SMART" id="SM00865">
    <property type="entry name" value="Tubulin_C"/>
    <property type="match status" value="1"/>
</dbReference>
<dbReference type="Gene3D" id="3.40.50.1440">
    <property type="entry name" value="Tubulin/FtsZ, GTPase domain"/>
    <property type="match status" value="1"/>
</dbReference>
<dbReference type="Pfam" id="PF03953">
    <property type="entry name" value="Tubulin_C"/>
    <property type="match status" value="1"/>
</dbReference>
<proteinExistence type="inferred from homology"/>
<dbReference type="FunFam" id="3.30.1330.20:FF:000002">
    <property type="entry name" value="Tubulin beta chain"/>
    <property type="match status" value="1"/>
</dbReference>
<dbReference type="FunFam" id="1.10.287.600:FF:000013">
    <property type="entry name" value="Tubulin beta chain"/>
    <property type="match status" value="1"/>
</dbReference>
<reference evidence="16 17" key="1">
    <citation type="journal article" date="2018" name="Biotechnol. Adv.">
        <title>Improved genomic resources and new bioinformatic workflow for the carcinogenic parasite Clonorchis sinensis: Biotechnological implications.</title>
        <authorList>
            <person name="Wang D."/>
            <person name="Korhonen P.K."/>
            <person name="Gasser R.B."/>
            <person name="Young N.D."/>
        </authorList>
    </citation>
    <scope>NUCLEOTIDE SEQUENCE [LARGE SCALE GENOMIC DNA]</scope>
    <source>
        <strain evidence="16">Cs-k2</strain>
    </source>
</reference>
<evidence type="ECO:0000256" key="9">
    <source>
        <dbReference type="ARBA" id="ARBA00022842"/>
    </source>
</evidence>
<feature type="domain" description="Tubulin/FtsZ 2-layer sandwich" evidence="15">
    <location>
        <begin position="271"/>
        <end position="408"/>
    </location>
</feature>
<keyword evidence="6 13" id="KW-0493">Microtubule</keyword>
<dbReference type="GO" id="GO:0007017">
    <property type="term" value="P:microtubule-based process"/>
    <property type="evidence" value="ECO:0007669"/>
    <property type="project" value="InterPro"/>
</dbReference>
<dbReference type="InterPro" id="IPR000217">
    <property type="entry name" value="Tubulin"/>
</dbReference>
<gene>
    <name evidence="16" type="ORF">CSKR_111080</name>
</gene>
<reference evidence="16 17" key="2">
    <citation type="journal article" date="2021" name="Genomics">
        <title>High-quality reference genome for Clonorchis sinensis.</title>
        <authorList>
            <person name="Young N.D."/>
            <person name="Stroehlein A.J."/>
            <person name="Kinkar L."/>
            <person name="Wang T."/>
            <person name="Sohn W.M."/>
            <person name="Chang B.C.H."/>
            <person name="Kaur P."/>
            <person name="Weisz D."/>
            <person name="Dudchenko O."/>
            <person name="Aiden E.L."/>
            <person name="Korhonen P.K."/>
            <person name="Gasser R.B."/>
        </authorList>
    </citation>
    <scope>NUCLEOTIDE SEQUENCE [LARGE SCALE GENOMIC DNA]</scope>
    <source>
        <strain evidence="16">Cs-k2</strain>
    </source>
</reference>
<keyword evidence="8 13" id="KW-0547">Nucleotide-binding</keyword>
<keyword evidence="9" id="KW-0460">Magnesium</keyword>
<evidence type="ECO:0000313" key="17">
    <source>
        <dbReference type="Proteomes" id="UP000286415"/>
    </source>
</evidence>
<comment type="cofactor">
    <cofactor evidence="1">
        <name>Mg(2+)</name>
        <dbReference type="ChEBI" id="CHEBI:18420"/>
    </cofactor>
</comment>
<dbReference type="InterPro" id="IPR037103">
    <property type="entry name" value="Tubulin/FtsZ-like_C"/>
</dbReference>
<dbReference type="GO" id="GO:0003924">
    <property type="term" value="F:GTPase activity"/>
    <property type="evidence" value="ECO:0007669"/>
    <property type="project" value="InterPro"/>
</dbReference>
<dbReference type="InterPro" id="IPR003008">
    <property type="entry name" value="Tubulin_FtsZ_GTPase"/>
</dbReference>
<evidence type="ECO:0000259" key="15">
    <source>
        <dbReference type="SMART" id="SM00865"/>
    </source>
</evidence>
<dbReference type="PROSITE" id="PS00227">
    <property type="entry name" value="TUBULIN"/>
    <property type="match status" value="1"/>
</dbReference>
<dbReference type="Gene3D" id="1.10.287.600">
    <property type="entry name" value="Helix hairpin bin"/>
    <property type="match status" value="1"/>
</dbReference>
<protein>
    <recommendedName>
        <fullName evidence="13">Tubulin beta chain</fullName>
    </recommendedName>
</protein>
<evidence type="ECO:0000256" key="3">
    <source>
        <dbReference type="ARBA" id="ARBA00009636"/>
    </source>
</evidence>
<evidence type="ECO:0000313" key="16">
    <source>
        <dbReference type="EMBL" id="KAG5454778.1"/>
    </source>
</evidence>
<comment type="subunit">
    <text evidence="4 13">Dimer of alpha and beta chains. A typical microtubule is a hollow water-filled tube with an outer diameter of 25 nm and an inner diameter of 15 nM. Alpha-beta heterodimers associate head-to-tail to form protofilaments running lengthwise along the microtubule wall with the beta-tubulin subunit facing the microtubule plus end conferring a structural polarity. Microtubules usually have 13 protofilaments but different protofilament numbers can be found in some organisms and specialized cells.</text>
</comment>
<keyword evidence="7" id="KW-0479">Metal-binding</keyword>
<comment type="function">
    <text evidence="12 13">Tubulin is the major constituent of microtubules, a cylinder consisting of laterally associated linear protofilaments composed of alpha- and beta-tubulin heterodimers. Microtubules grow by the addition of GTP-tubulin dimers to the microtubule end, where a stabilizing cap forms. Below the cap, tubulin dimers are in GDP-bound state, owing to GTPase activity of alpha-tubulin.</text>
</comment>
<evidence type="ECO:0000256" key="6">
    <source>
        <dbReference type="ARBA" id="ARBA00022701"/>
    </source>
</evidence>
<evidence type="ECO:0000256" key="13">
    <source>
        <dbReference type="RuleBase" id="RU000352"/>
    </source>
</evidence>
<evidence type="ECO:0000256" key="1">
    <source>
        <dbReference type="ARBA" id="ARBA00001946"/>
    </source>
</evidence>
<dbReference type="AlphaFoldDB" id="A0A419QE10"/>
<comment type="similarity">
    <text evidence="3 13">Belongs to the tubulin family.</text>
</comment>
<keyword evidence="11" id="KW-0206">Cytoskeleton</keyword>
<feature type="domain" description="Tubulin/FtsZ GTPase" evidence="14">
    <location>
        <begin position="72"/>
        <end position="269"/>
    </location>
</feature>
<dbReference type="GO" id="GO:0005874">
    <property type="term" value="C:microtubule"/>
    <property type="evidence" value="ECO:0007669"/>
    <property type="project" value="UniProtKB-KW"/>
</dbReference>
<dbReference type="InterPro" id="IPR036525">
    <property type="entry name" value="Tubulin/FtsZ_GTPase_sf"/>
</dbReference>
<organism evidence="16 17">
    <name type="scientific">Clonorchis sinensis</name>
    <name type="common">Chinese liver fluke</name>
    <dbReference type="NCBI Taxonomy" id="79923"/>
    <lineage>
        <taxon>Eukaryota</taxon>
        <taxon>Metazoa</taxon>
        <taxon>Spiralia</taxon>
        <taxon>Lophotrochozoa</taxon>
        <taxon>Platyhelminthes</taxon>
        <taxon>Trematoda</taxon>
        <taxon>Digenea</taxon>
        <taxon>Opisthorchiida</taxon>
        <taxon>Opisthorchiata</taxon>
        <taxon>Opisthorchiidae</taxon>
        <taxon>Clonorchis</taxon>
    </lineage>
</organism>
<dbReference type="GO" id="GO:0046872">
    <property type="term" value="F:metal ion binding"/>
    <property type="evidence" value="ECO:0007669"/>
    <property type="project" value="UniProtKB-KW"/>
</dbReference>
<comment type="subcellular location">
    <subcellularLocation>
        <location evidence="2">Cytoplasm</location>
        <location evidence="2">Cytoskeleton</location>
    </subcellularLocation>
</comment>
<dbReference type="InterPro" id="IPR017975">
    <property type="entry name" value="Tubulin_CS"/>
</dbReference>
<evidence type="ECO:0000256" key="2">
    <source>
        <dbReference type="ARBA" id="ARBA00004245"/>
    </source>
</evidence>
<evidence type="ECO:0000256" key="11">
    <source>
        <dbReference type="ARBA" id="ARBA00023212"/>
    </source>
</evidence>
<dbReference type="InterPro" id="IPR008280">
    <property type="entry name" value="Tub_FtsZ_C"/>
</dbReference>
<evidence type="ECO:0000256" key="5">
    <source>
        <dbReference type="ARBA" id="ARBA00022490"/>
    </source>
</evidence>
<dbReference type="PRINTS" id="PR01161">
    <property type="entry name" value="TUBULIN"/>
</dbReference>
<dbReference type="InterPro" id="IPR018316">
    <property type="entry name" value="Tubulin/FtsZ_2-layer-sand-dom"/>
</dbReference>
<dbReference type="FunFam" id="3.40.50.1440:FF:000006">
    <property type="entry name" value="Tubulin beta chain"/>
    <property type="match status" value="1"/>
</dbReference>
<dbReference type="Proteomes" id="UP000286415">
    <property type="component" value="Unassembled WGS sequence"/>
</dbReference>
<evidence type="ECO:0000256" key="10">
    <source>
        <dbReference type="ARBA" id="ARBA00023134"/>
    </source>
</evidence>
<dbReference type="SMART" id="SM00864">
    <property type="entry name" value="Tubulin"/>
    <property type="match status" value="1"/>
</dbReference>
<dbReference type="Pfam" id="PF00091">
    <property type="entry name" value="Tubulin"/>
    <property type="match status" value="1"/>
</dbReference>
<dbReference type="SUPFAM" id="SSF52490">
    <property type="entry name" value="Tubulin nucleotide-binding domain-like"/>
    <property type="match status" value="1"/>
</dbReference>